<dbReference type="SUPFAM" id="SSF48452">
    <property type="entry name" value="TPR-like"/>
    <property type="match status" value="1"/>
</dbReference>
<evidence type="ECO:0000313" key="4">
    <source>
        <dbReference type="Proteomes" id="UP001193680"/>
    </source>
</evidence>
<dbReference type="Pfam" id="PF04733">
    <property type="entry name" value="Coatomer_E"/>
    <property type="match status" value="1"/>
</dbReference>
<dbReference type="InterPro" id="IPR056203">
    <property type="entry name" value="Cds6_C"/>
</dbReference>
<comment type="caution">
    <text evidence="3">The sequence shown here is derived from an EMBL/GenBank/DDBJ whole genome shotgun (WGS) entry which is preliminary data.</text>
</comment>
<dbReference type="InterPro" id="IPR011990">
    <property type="entry name" value="TPR-like_helical_dom_sf"/>
</dbReference>
<reference evidence="3 4" key="2">
    <citation type="submission" date="2020-11" db="EMBL/GenBank/DDBJ databases">
        <title>Sulfur oxidizing isolate from Hospital Hole Sinkhole.</title>
        <authorList>
            <person name="Scott K.M."/>
        </authorList>
    </citation>
    <scope>NUCLEOTIDE SEQUENCE [LARGE SCALE GENOMIC DNA]</scope>
    <source>
        <strain evidence="3 4">HH1</strain>
    </source>
</reference>
<keyword evidence="1" id="KW-0732">Signal</keyword>
<evidence type="ECO:0000256" key="1">
    <source>
        <dbReference type="SAM" id="SignalP"/>
    </source>
</evidence>
<reference evidence="3 4" key="1">
    <citation type="submission" date="2020-06" db="EMBL/GenBank/DDBJ databases">
        <authorList>
            <person name="Scott K."/>
        </authorList>
    </citation>
    <scope>NUCLEOTIDE SEQUENCE [LARGE SCALE GENOMIC DNA]</scope>
    <source>
        <strain evidence="3 4">HH1</strain>
    </source>
</reference>
<proteinExistence type="predicted"/>
<keyword evidence="4" id="KW-1185">Reference proteome</keyword>
<dbReference type="RefSeq" id="WP_194947620.1">
    <property type="nucleotide sequence ID" value="NZ_JACBGI020000002.1"/>
</dbReference>
<dbReference type="Pfam" id="PF24125">
    <property type="entry name" value="Cds6_C"/>
    <property type="match status" value="1"/>
</dbReference>
<dbReference type="EMBL" id="JACBGI020000002">
    <property type="protein sequence ID" value="MBF6057257.1"/>
    <property type="molecule type" value="Genomic_DNA"/>
</dbReference>
<gene>
    <name evidence="3" type="ORF">H8792_002785</name>
</gene>
<accession>A0ABS0BYV6</accession>
<evidence type="ECO:0000259" key="2">
    <source>
        <dbReference type="Pfam" id="PF24125"/>
    </source>
</evidence>
<feature type="domain" description="Cds6 C-terminal" evidence="2">
    <location>
        <begin position="213"/>
        <end position="315"/>
    </location>
</feature>
<evidence type="ECO:0000313" key="3">
    <source>
        <dbReference type="EMBL" id="MBF6057257.1"/>
    </source>
</evidence>
<sequence length="320" mass="36663">MFSAAAFLGVCLSLATPVSASDVKGLSPQKQQQQFEYGLDAAKRGALDKAYKIWMDLKRNPTNSLELQRALQNNLAVILMQQRKYDEAERILDQSLQSDKQIATTLDNLNQIYAYQAQKAYKSVFSKSKLVEPKGEWLSYAAPQGSDIATQIAQTKPVAKPIVKPDSKEPEANKELVIAIAGDQKRSESEPEISKPKFNLADSINALEMTGLVESWRQAWASQDVDRYLSFYDSEEFVPKSGMSYSEWERSRQRILKRPKFIRIYLDDIHVEEISSDERKVMFTQRYQSDRFKDSMHKTLVWKAKQGDWKIIKEQASDEE</sequence>
<dbReference type="Gene3D" id="1.25.40.10">
    <property type="entry name" value="Tetratricopeptide repeat domain"/>
    <property type="match status" value="1"/>
</dbReference>
<feature type="chain" id="PRO_5046620696" evidence="1">
    <location>
        <begin position="21"/>
        <end position="320"/>
    </location>
</feature>
<dbReference type="Proteomes" id="UP001193680">
    <property type="component" value="Unassembled WGS sequence"/>
</dbReference>
<protein>
    <submittedName>
        <fullName evidence="3">Tetratricopeptide repeat protein</fullName>
    </submittedName>
</protein>
<dbReference type="SUPFAM" id="SSF54427">
    <property type="entry name" value="NTF2-like"/>
    <property type="match status" value="1"/>
</dbReference>
<dbReference type="InterPro" id="IPR032710">
    <property type="entry name" value="NTF2-like_dom_sf"/>
</dbReference>
<feature type="signal peptide" evidence="1">
    <location>
        <begin position="1"/>
        <end position="20"/>
    </location>
</feature>
<organism evidence="3 4">
    <name type="scientific">Thiomicrorhabdus heinhorstiae</name>
    <dbReference type="NCBI Taxonomy" id="2748010"/>
    <lineage>
        <taxon>Bacteria</taxon>
        <taxon>Pseudomonadati</taxon>
        <taxon>Pseudomonadota</taxon>
        <taxon>Gammaproteobacteria</taxon>
        <taxon>Thiotrichales</taxon>
        <taxon>Piscirickettsiaceae</taxon>
        <taxon>Thiomicrorhabdus</taxon>
    </lineage>
</organism>
<name>A0ABS0BYV6_9GAMM</name>
<dbReference type="Gene3D" id="3.10.450.50">
    <property type="match status" value="1"/>
</dbReference>